<evidence type="ECO:0000313" key="1">
    <source>
        <dbReference type="EMBL" id="GAC13736.1"/>
    </source>
</evidence>
<dbReference type="AlphaFoldDB" id="K6XPY4"/>
<accession>K6XPY4</accession>
<comment type="caution">
    <text evidence="1">The sequence shown here is derived from an EMBL/GenBank/DDBJ whole genome shotgun (WGS) entry which is preliminary data.</text>
</comment>
<keyword evidence="2" id="KW-1185">Reference proteome</keyword>
<dbReference type="Proteomes" id="UP000006334">
    <property type="component" value="Unassembled WGS sequence"/>
</dbReference>
<protein>
    <submittedName>
        <fullName evidence="1">Uncharacterized protein</fullName>
    </submittedName>
</protein>
<proteinExistence type="predicted"/>
<dbReference type="EMBL" id="BAEN01000022">
    <property type="protein sequence ID" value="GAC13736.1"/>
    <property type="molecule type" value="Genomic_DNA"/>
</dbReference>
<organism evidence="1 2">
    <name type="scientific">Aliiglaciecola lipolytica E3</name>
    <dbReference type="NCBI Taxonomy" id="1127673"/>
    <lineage>
        <taxon>Bacteria</taxon>
        <taxon>Pseudomonadati</taxon>
        <taxon>Pseudomonadota</taxon>
        <taxon>Gammaproteobacteria</taxon>
        <taxon>Alteromonadales</taxon>
        <taxon>Alteromonadaceae</taxon>
        <taxon>Aliiglaciecola</taxon>
    </lineage>
</organism>
<sequence>MSSKTRVDMIIETLRDHKREKLTARDLAQLIKILNTH</sequence>
<name>K6XPY4_9ALTE</name>
<reference evidence="1 2" key="1">
    <citation type="journal article" date="2017" name="Antonie Van Leeuwenhoek">
        <title>Rhizobium rhizosphaerae sp. nov., a novel species isolated from rice rhizosphere.</title>
        <authorList>
            <person name="Zhao J.J."/>
            <person name="Zhang J."/>
            <person name="Zhang R.J."/>
            <person name="Zhang C.W."/>
            <person name="Yin H.Q."/>
            <person name="Zhang X.X."/>
        </authorList>
    </citation>
    <scope>NUCLEOTIDE SEQUENCE [LARGE SCALE GENOMIC DNA]</scope>
    <source>
        <strain evidence="1 2">E3</strain>
    </source>
</reference>
<gene>
    <name evidence="1" type="ORF">GLIP_1094</name>
</gene>
<evidence type="ECO:0000313" key="2">
    <source>
        <dbReference type="Proteomes" id="UP000006334"/>
    </source>
</evidence>